<dbReference type="AlphaFoldDB" id="A0A0M0J7C2"/>
<keyword evidence="3" id="KW-0677">Repeat</keyword>
<dbReference type="GO" id="GO:0031267">
    <property type="term" value="F:small GTPase binding"/>
    <property type="evidence" value="ECO:0007669"/>
    <property type="project" value="TreeGrafter"/>
</dbReference>
<comment type="caution">
    <text evidence="4">The sequence shown here is derived from an EMBL/GenBank/DDBJ whole genome shotgun (WGS) entry which is preliminary data.</text>
</comment>
<accession>A0A0M0J7C2</accession>
<keyword evidence="2" id="KW-0433">Leucine-rich repeat</keyword>
<dbReference type="GO" id="GO:0005829">
    <property type="term" value="C:cytosol"/>
    <property type="evidence" value="ECO:0007669"/>
    <property type="project" value="TreeGrafter"/>
</dbReference>
<dbReference type="Gene3D" id="3.40.50.300">
    <property type="entry name" value="P-loop containing nucleotide triphosphate hydrolases"/>
    <property type="match status" value="1"/>
</dbReference>
<evidence type="ECO:0000256" key="2">
    <source>
        <dbReference type="ARBA" id="ARBA00022614"/>
    </source>
</evidence>
<name>A0A0M0J7C2_9EUKA</name>
<dbReference type="InterPro" id="IPR027038">
    <property type="entry name" value="RanGap"/>
</dbReference>
<dbReference type="PANTHER" id="PTHR24113">
    <property type="entry name" value="RAN GTPASE-ACTIVATING PROTEIN 1"/>
    <property type="match status" value="1"/>
</dbReference>
<proteinExistence type="predicted"/>
<dbReference type="InterPro" id="IPR027417">
    <property type="entry name" value="P-loop_NTPase"/>
</dbReference>
<dbReference type="PANTHER" id="PTHR24113:SF12">
    <property type="entry name" value="RAN GTPASE-ACTIVATING PROTEIN 1"/>
    <property type="match status" value="1"/>
</dbReference>
<dbReference type="InterPro" id="IPR032675">
    <property type="entry name" value="LRR_dom_sf"/>
</dbReference>
<keyword evidence="5" id="KW-1185">Reference proteome</keyword>
<sequence>MGCGLSSPEDPFMIRKGVPVRVEIPAGDGWSSYKVGKKLENKNEYELFADNGGEVIKVVLKRPAASATFEDFTAYTEDAANRDDDAAAEDFNAFVMKLPKKIGSAIDVHIGNRKVEGRLAEIPKYEPGERLFMVTKDSQSVVDATVVKRVGSGSTHQVTVARQPGKTLIDLNKFNHAKQRFESVAKYNKVRAMYLQEVVEQFSLIEDAITGNRLNCDDQLIYITVLTDKKSEGTAWAGISSMEDLTEHLTKSSSKRAQGMHGAQGVLVRAGPGTGKTVSLQQLTRLVAKRLQSKSKTDVGIALVPMLLSVQRLASYMKRGTLNSQESDLLSAYINVEFTGQTRDLLLQAYEARALVLCIDGVDEAAGLKAKIENLIVDGLNPMGIRMVASSRPEGVRLERYGKFITMDLAPLSDEQQKQAVAFQLKNSKEYDHLIVLVKIGKAARAAGKESEEVFAVMRELGGGSYDAIYSNLLKSGVAKADAPAVFANTMEFFELASAVPVMLSMYVLCLEHIAAYGSGSLPTSRLHLYTAAVRASMKRRFTDHAEYVTCGLMLAKIAMTNHLVQRREFTSLDVKLVLEGDDAGLAMWQRLEIEEAGVPLIKTLDVGLSVAEATRKTTDPLTKYQFKHLSFQESFFAEGLCWTPARLSDELIPEHLALKAQSVWERGALHVLNDRWMLNCFTICGTTIGNAVSQRLGKGLMELRVTEHQIKVLIALNWEPLRGQAALRELTLPFAGNIDFSEKTSAGVASLAALLADASELPNLTNLDFGLPARIGVEAAVMLVSAAANRKKLRFCGAVHAAQISSMSDVDAILVAATLRNCCGGMLEPSTFASVQMVPPSSDASRICVSASADETLASVFKQGGKSASAFPDEMAKHLMLAGFSAMDLRDSKYTTAELETIGYSAKEILGSLGVGSPTFAALKECAQAGLALELVAGPGADVTLEQLRAAKIAVPDDDAMLDVTQKIASLGSYRALSTVAVAGCSGEGLADVLGVNLVWAIALNAGPEMVELNFVKNKLGIKSCQALRQFLRFNRTVVSIDLHGNELDNNGVAELARALTFNSKLSMMRLSGNERIDVKGINALYEGVTSNITLDTLVLESLAGSNSHGVPVLQLKGFKPKELIDLSSRRLGPLSASLIARLITNCRPVLLELGLERNPLKAEGMAYIAEMLKTNDDVRDLDLRFCAIHAEGMKALADALKINTSVDRVFLLANQIGYEGAKTIIEMLPHNKSIKYIGAQDDMINEMGKAALRQAAIQYNVTIDV</sequence>
<dbReference type="Proteomes" id="UP000037460">
    <property type="component" value="Unassembled WGS sequence"/>
</dbReference>
<evidence type="ECO:0008006" key="6">
    <source>
        <dbReference type="Google" id="ProtNLM"/>
    </source>
</evidence>
<dbReference type="GO" id="GO:0005096">
    <property type="term" value="F:GTPase activator activity"/>
    <property type="evidence" value="ECO:0007669"/>
    <property type="project" value="UniProtKB-KW"/>
</dbReference>
<evidence type="ECO:0000313" key="4">
    <source>
        <dbReference type="EMBL" id="KOO22257.1"/>
    </source>
</evidence>
<dbReference type="Gene3D" id="3.80.10.10">
    <property type="entry name" value="Ribonuclease Inhibitor"/>
    <property type="match status" value="2"/>
</dbReference>
<dbReference type="SMART" id="SM00368">
    <property type="entry name" value="LRR_RI"/>
    <property type="match status" value="6"/>
</dbReference>
<dbReference type="Pfam" id="PF13516">
    <property type="entry name" value="LRR_6"/>
    <property type="match status" value="1"/>
</dbReference>
<dbReference type="GO" id="GO:0005634">
    <property type="term" value="C:nucleus"/>
    <property type="evidence" value="ECO:0007669"/>
    <property type="project" value="TreeGrafter"/>
</dbReference>
<evidence type="ECO:0000256" key="3">
    <source>
        <dbReference type="ARBA" id="ARBA00022737"/>
    </source>
</evidence>
<evidence type="ECO:0000313" key="5">
    <source>
        <dbReference type="Proteomes" id="UP000037460"/>
    </source>
</evidence>
<dbReference type="SUPFAM" id="SSF52047">
    <property type="entry name" value="RNI-like"/>
    <property type="match status" value="1"/>
</dbReference>
<reference evidence="5" key="1">
    <citation type="journal article" date="2015" name="PLoS Genet.">
        <title>Genome Sequence and Transcriptome Analyses of Chrysochromulina tobin: Metabolic Tools for Enhanced Algal Fitness in the Prominent Order Prymnesiales (Haptophyceae).</title>
        <authorList>
            <person name="Hovde B.T."/>
            <person name="Deodato C.R."/>
            <person name="Hunsperger H.M."/>
            <person name="Ryken S.A."/>
            <person name="Yost W."/>
            <person name="Jha R.K."/>
            <person name="Patterson J."/>
            <person name="Monnat R.J. Jr."/>
            <person name="Barlow S.B."/>
            <person name="Starkenburg S.R."/>
            <person name="Cattolico R.A."/>
        </authorList>
    </citation>
    <scope>NUCLEOTIDE SEQUENCE</scope>
    <source>
        <strain evidence="5">CCMP291</strain>
    </source>
</reference>
<dbReference type="EMBL" id="JWZX01003295">
    <property type="protein sequence ID" value="KOO22257.1"/>
    <property type="molecule type" value="Genomic_DNA"/>
</dbReference>
<organism evidence="4 5">
    <name type="scientific">Chrysochromulina tobinii</name>
    <dbReference type="NCBI Taxonomy" id="1460289"/>
    <lineage>
        <taxon>Eukaryota</taxon>
        <taxon>Haptista</taxon>
        <taxon>Haptophyta</taxon>
        <taxon>Prymnesiophyceae</taxon>
        <taxon>Prymnesiales</taxon>
        <taxon>Chrysochromulinaceae</taxon>
        <taxon>Chrysochromulina</taxon>
    </lineage>
</organism>
<keyword evidence="1" id="KW-0343">GTPase activation</keyword>
<gene>
    <name evidence="4" type="ORF">Ctob_004767</name>
</gene>
<dbReference type="GO" id="GO:0006913">
    <property type="term" value="P:nucleocytoplasmic transport"/>
    <property type="evidence" value="ECO:0007669"/>
    <property type="project" value="TreeGrafter"/>
</dbReference>
<dbReference type="OrthoDB" id="2163268at2759"/>
<dbReference type="GO" id="GO:0048471">
    <property type="term" value="C:perinuclear region of cytoplasm"/>
    <property type="evidence" value="ECO:0007669"/>
    <property type="project" value="TreeGrafter"/>
</dbReference>
<evidence type="ECO:0000256" key="1">
    <source>
        <dbReference type="ARBA" id="ARBA00022468"/>
    </source>
</evidence>
<dbReference type="SUPFAM" id="SSF52540">
    <property type="entry name" value="P-loop containing nucleoside triphosphate hydrolases"/>
    <property type="match status" value="1"/>
</dbReference>
<dbReference type="InterPro" id="IPR001611">
    <property type="entry name" value="Leu-rich_rpt"/>
</dbReference>
<protein>
    <recommendedName>
        <fullName evidence="6">NACHT domain-containing protein</fullName>
    </recommendedName>
</protein>